<proteinExistence type="predicted"/>
<dbReference type="EMBL" id="CM047592">
    <property type="protein sequence ID" value="KAI9917658.1"/>
    <property type="molecule type" value="Genomic_DNA"/>
</dbReference>
<reference evidence="1 2" key="1">
    <citation type="journal article" date="2022" name="bioRxiv">
        <title>The genome of the oomycete Peronosclerospora sorghi, a cosmopolitan pathogen of maize and sorghum, is inflated with dispersed pseudogenes.</title>
        <authorList>
            <person name="Fletcher K."/>
            <person name="Martin F."/>
            <person name="Isakeit T."/>
            <person name="Cavanaugh K."/>
            <person name="Magill C."/>
            <person name="Michelmore R."/>
        </authorList>
    </citation>
    <scope>NUCLEOTIDE SEQUENCE [LARGE SCALE GENOMIC DNA]</scope>
    <source>
        <strain evidence="1">P6</strain>
    </source>
</reference>
<protein>
    <submittedName>
        <fullName evidence="1">Uncharacterized protein</fullName>
    </submittedName>
</protein>
<keyword evidence="2" id="KW-1185">Reference proteome</keyword>
<comment type="caution">
    <text evidence="1">The sequence shown here is derived from an EMBL/GenBank/DDBJ whole genome shotgun (WGS) entry which is preliminary data.</text>
</comment>
<evidence type="ECO:0000313" key="2">
    <source>
        <dbReference type="Proteomes" id="UP001163321"/>
    </source>
</evidence>
<gene>
    <name evidence="1" type="ORF">PsorP6_013283</name>
</gene>
<organism evidence="1 2">
    <name type="scientific">Peronosclerospora sorghi</name>
    <dbReference type="NCBI Taxonomy" id="230839"/>
    <lineage>
        <taxon>Eukaryota</taxon>
        <taxon>Sar</taxon>
        <taxon>Stramenopiles</taxon>
        <taxon>Oomycota</taxon>
        <taxon>Peronosporomycetes</taxon>
        <taxon>Peronosporales</taxon>
        <taxon>Peronosporaceae</taxon>
        <taxon>Peronosclerospora</taxon>
    </lineage>
</organism>
<dbReference type="Proteomes" id="UP001163321">
    <property type="component" value="Chromosome 13"/>
</dbReference>
<sequence length="354" mass="40115">MGTDEEGFVGVLVSSPPEHLRIVAAAYEKKYGESLVKAAAHDFSCHAEKAVLFLIRMITEPLELLAELFESAMKGFNTDENALRSAVVRYYIVLRDIKPVYKKKYGKELRERIAEEVGGDYGELLLSVSTPAISLKSCRARLNCFCMLYLMMKSIVLNVTARCSERFEDDCRFLVRSSLCYYREGTRNSILDVTTRAIQRAVSSFRVLEPLRARVRLQHVATKLFTSFELVSNPFLPLVLVDSHVQWPERGHDAPRLFVVETYPNTNLRGTRLCPNAELQLAFTLATSPAFNQATYDTCHWKLALQDGEDDATWHQTTMVVPISLTEVTGTLYRIDIGHEKRTTTFLTRACPTL</sequence>
<evidence type="ECO:0000313" key="1">
    <source>
        <dbReference type="EMBL" id="KAI9917658.1"/>
    </source>
</evidence>
<accession>A0ACC0WIA9</accession>
<name>A0ACC0WIA9_9STRA</name>